<name>A0AAE3CJQ8_9PROT</name>
<dbReference type="RefSeq" id="WP_215885529.1">
    <property type="nucleotide sequence ID" value="NZ_JAAXYO010000102.1"/>
</dbReference>
<accession>A0AAE3CJQ8</accession>
<reference evidence="1" key="1">
    <citation type="journal article" date="2021" name="ISME J.">
        <title>Genomic evolution of the class Acidithiobacillia: deep-branching Proteobacteria living in extreme acidic conditions.</title>
        <authorList>
            <person name="Moya-Beltran A."/>
            <person name="Beard S."/>
            <person name="Rojas-Villalobos C."/>
            <person name="Issotta F."/>
            <person name="Gallardo Y."/>
            <person name="Ulloa R."/>
            <person name="Giaveno A."/>
            <person name="Degli Esposti M."/>
            <person name="Johnson D.B."/>
            <person name="Quatrini R."/>
        </authorList>
    </citation>
    <scope>NUCLEOTIDE SEQUENCE</scope>
    <source>
        <strain evidence="1">VAN18-1</strain>
    </source>
</reference>
<sequence>MDFEWDETKARLNLKNHRVAFEDAAWVFSDRNRIEAYDGRDNYGEDRWVTVGLSGPVLLSVVYTVRGKNDGEVIRLISARKATKDERESYNQVLL</sequence>
<dbReference type="Proteomes" id="UP001197378">
    <property type="component" value="Unassembled WGS sequence"/>
</dbReference>
<proteinExistence type="predicted"/>
<dbReference type="Gene3D" id="3.10.450.530">
    <property type="entry name" value="Ribonuclease toxin, BrnT, of type II toxin-antitoxin system"/>
    <property type="match status" value="1"/>
</dbReference>
<gene>
    <name evidence="1" type="ORF">HFQ13_07630</name>
</gene>
<dbReference type="AlphaFoldDB" id="A0AAE3CJQ8"/>
<evidence type="ECO:0000313" key="1">
    <source>
        <dbReference type="EMBL" id="MBU2788073.1"/>
    </source>
</evidence>
<dbReference type="InterPro" id="IPR007460">
    <property type="entry name" value="BrnT_toxin"/>
</dbReference>
<dbReference type="EMBL" id="JAAXYO010000102">
    <property type="protein sequence ID" value="MBU2788073.1"/>
    <property type="molecule type" value="Genomic_DNA"/>
</dbReference>
<comment type="caution">
    <text evidence="1">The sequence shown here is derived from an EMBL/GenBank/DDBJ whole genome shotgun (WGS) entry which is preliminary data.</text>
</comment>
<protein>
    <submittedName>
        <fullName evidence="1">BrnT family toxin</fullName>
    </submittedName>
</protein>
<organism evidence="1 2">
    <name type="scientific">Igneacidithiobacillus copahuensis</name>
    <dbReference type="NCBI Taxonomy" id="2724909"/>
    <lineage>
        <taxon>Bacteria</taxon>
        <taxon>Pseudomonadati</taxon>
        <taxon>Pseudomonadota</taxon>
        <taxon>Acidithiobacillia</taxon>
        <taxon>Acidithiobacillales</taxon>
        <taxon>Acidithiobacillaceae</taxon>
        <taxon>Igneacidithiobacillus</taxon>
    </lineage>
</organism>
<dbReference type="Pfam" id="PF04365">
    <property type="entry name" value="BrnT_toxin"/>
    <property type="match status" value="1"/>
</dbReference>
<evidence type="ECO:0000313" key="2">
    <source>
        <dbReference type="Proteomes" id="UP001197378"/>
    </source>
</evidence>
<dbReference type="InterPro" id="IPR038573">
    <property type="entry name" value="BrnT_sf"/>
</dbReference>
<keyword evidence="2" id="KW-1185">Reference proteome</keyword>